<comment type="caution">
    <text evidence="2">The sequence shown here is derived from an EMBL/GenBank/DDBJ whole genome shotgun (WGS) entry which is preliminary data.</text>
</comment>
<sequence>MTDQKIPYSRVYSPHLKRVLHCLTLSTCLALTLGCSAVGKPNTFTFVPDLPPNFKYDLTATYVPAKDQTCSVPGGKGTQLGFNKTNMKYEGTSEIPLYRTVSDCPLVLNHVEIKVIGVFGPGRSNSSYDYASFAVRPELLERQMGTFSDDDTAEFFGECMWSFRTVSPKRYLIKMLRCKKMDARGNVGQSRPSTAYTLTQLAGITVRLKIKLADEERPGWGDTWVEVPGGWKRCLGEGMEDQRGYCNGNYKDFSTFRMVDERVCTIYPGCTENKDETP</sequence>
<dbReference type="PROSITE" id="PS51257">
    <property type="entry name" value="PROKAR_LIPOPROTEIN"/>
    <property type="match status" value="1"/>
</dbReference>
<accession>A0ABX4Q0M9</accession>
<organism evidence="2 3">
    <name type="scientific">Pseudomonas baetica</name>
    <dbReference type="NCBI Taxonomy" id="674054"/>
    <lineage>
        <taxon>Bacteria</taxon>
        <taxon>Pseudomonadati</taxon>
        <taxon>Pseudomonadota</taxon>
        <taxon>Gammaproteobacteria</taxon>
        <taxon>Pseudomonadales</taxon>
        <taxon>Pseudomonadaceae</taxon>
        <taxon>Pseudomonas</taxon>
    </lineage>
</organism>
<evidence type="ECO:0000313" key="2">
    <source>
        <dbReference type="EMBL" id="PKA70340.1"/>
    </source>
</evidence>
<evidence type="ECO:0000313" key="3">
    <source>
        <dbReference type="Proteomes" id="UP000232455"/>
    </source>
</evidence>
<name>A0ABX4Q0M9_9PSED</name>
<feature type="signal peptide" evidence="1">
    <location>
        <begin position="1"/>
        <end position="37"/>
    </location>
</feature>
<keyword evidence="1" id="KW-0732">Signal</keyword>
<dbReference type="EMBL" id="PHHE01000001">
    <property type="protein sequence ID" value="PKA70340.1"/>
    <property type="molecule type" value="Genomic_DNA"/>
</dbReference>
<feature type="chain" id="PRO_5046129610" description="Lipoprotein" evidence="1">
    <location>
        <begin position="38"/>
        <end position="278"/>
    </location>
</feature>
<dbReference type="RefSeq" id="WP_238156317.1">
    <property type="nucleotide sequence ID" value="NZ_PHHE01000001.1"/>
</dbReference>
<evidence type="ECO:0000256" key="1">
    <source>
        <dbReference type="SAM" id="SignalP"/>
    </source>
</evidence>
<keyword evidence="3" id="KW-1185">Reference proteome</keyword>
<protein>
    <recommendedName>
        <fullName evidence="4">Lipoprotein</fullName>
    </recommendedName>
</protein>
<gene>
    <name evidence="2" type="ORF">ATI02_3238</name>
</gene>
<proteinExistence type="predicted"/>
<dbReference type="Proteomes" id="UP000232455">
    <property type="component" value="Unassembled WGS sequence"/>
</dbReference>
<evidence type="ECO:0008006" key="4">
    <source>
        <dbReference type="Google" id="ProtNLM"/>
    </source>
</evidence>
<reference evidence="2 3" key="1">
    <citation type="submission" date="2017-11" db="EMBL/GenBank/DDBJ databases">
        <title>Genome sequencing of a diverse group of Pseudomonas species.</title>
        <authorList>
            <person name="Loper J."/>
        </authorList>
    </citation>
    <scope>NUCLEOTIDE SEQUENCE [LARGE SCALE GENOMIC DNA]</scope>
    <source>
        <strain evidence="2 3">LMG 25716</strain>
    </source>
</reference>